<organism evidence="5 6">
    <name type="scientific">Paludisphaera mucosa</name>
    <dbReference type="NCBI Taxonomy" id="3030827"/>
    <lineage>
        <taxon>Bacteria</taxon>
        <taxon>Pseudomonadati</taxon>
        <taxon>Planctomycetota</taxon>
        <taxon>Planctomycetia</taxon>
        <taxon>Isosphaerales</taxon>
        <taxon>Isosphaeraceae</taxon>
        <taxon>Paludisphaera</taxon>
    </lineage>
</organism>
<sequence length="107" mass="12026">MDESECPIRTTLDVIGGKWKPLILFQLKAGPRRFSALRRAIPEVTPKMLTDHLKELERDGIVRREVFAVVPPRVEYAFTPYGEGLKPILTAMAEWGAGHRARNPASS</sequence>
<proteinExistence type="predicted"/>
<dbReference type="PANTHER" id="PTHR33204">
    <property type="entry name" value="TRANSCRIPTIONAL REGULATOR, MARR FAMILY"/>
    <property type="match status" value="1"/>
</dbReference>
<comment type="caution">
    <text evidence="5">The sequence shown here is derived from an EMBL/GenBank/DDBJ whole genome shotgun (WGS) entry which is preliminary data.</text>
</comment>
<evidence type="ECO:0000256" key="1">
    <source>
        <dbReference type="ARBA" id="ARBA00023015"/>
    </source>
</evidence>
<dbReference type="Gene3D" id="1.10.10.10">
    <property type="entry name" value="Winged helix-like DNA-binding domain superfamily/Winged helix DNA-binding domain"/>
    <property type="match status" value="1"/>
</dbReference>
<dbReference type="SUPFAM" id="SSF46785">
    <property type="entry name" value="Winged helix' DNA-binding domain"/>
    <property type="match status" value="1"/>
</dbReference>
<evidence type="ECO:0000259" key="4">
    <source>
        <dbReference type="PROSITE" id="PS51118"/>
    </source>
</evidence>
<keyword evidence="1" id="KW-0805">Transcription regulation</keyword>
<evidence type="ECO:0000313" key="5">
    <source>
        <dbReference type="EMBL" id="MDG3004004.1"/>
    </source>
</evidence>
<dbReference type="InterPro" id="IPR036390">
    <property type="entry name" value="WH_DNA-bd_sf"/>
</dbReference>
<reference evidence="5 6" key="1">
    <citation type="submission" date="2023-03" db="EMBL/GenBank/DDBJ databases">
        <title>Paludisphaera mucosa sp. nov. a novel planctomycete from northern fen.</title>
        <authorList>
            <person name="Ivanova A."/>
        </authorList>
    </citation>
    <scope>NUCLEOTIDE SEQUENCE [LARGE SCALE GENOMIC DNA]</scope>
    <source>
        <strain evidence="5 6">Pla2</strain>
    </source>
</reference>
<evidence type="ECO:0000313" key="6">
    <source>
        <dbReference type="Proteomes" id="UP001216907"/>
    </source>
</evidence>
<protein>
    <submittedName>
        <fullName evidence="5">Helix-turn-helix domain-containing protein</fullName>
    </submittedName>
</protein>
<keyword evidence="6" id="KW-1185">Reference proteome</keyword>
<dbReference type="Pfam" id="PF01638">
    <property type="entry name" value="HxlR"/>
    <property type="match status" value="1"/>
</dbReference>
<gene>
    <name evidence="5" type="ORF">PZE19_09490</name>
</gene>
<dbReference type="RefSeq" id="WP_277860366.1">
    <property type="nucleotide sequence ID" value="NZ_JARRAG010000002.1"/>
</dbReference>
<dbReference type="InterPro" id="IPR002577">
    <property type="entry name" value="HTH_HxlR"/>
</dbReference>
<name>A0ABT6F8Y1_9BACT</name>
<dbReference type="PROSITE" id="PS51118">
    <property type="entry name" value="HTH_HXLR"/>
    <property type="match status" value="1"/>
</dbReference>
<accession>A0ABT6F8Y1</accession>
<dbReference type="EMBL" id="JARRAG010000002">
    <property type="protein sequence ID" value="MDG3004004.1"/>
    <property type="molecule type" value="Genomic_DNA"/>
</dbReference>
<keyword evidence="2" id="KW-0238">DNA-binding</keyword>
<evidence type="ECO:0000256" key="2">
    <source>
        <dbReference type="ARBA" id="ARBA00023125"/>
    </source>
</evidence>
<keyword evidence="3" id="KW-0804">Transcription</keyword>
<evidence type="ECO:0000256" key="3">
    <source>
        <dbReference type="ARBA" id="ARBA00023163"/>
    </source>
</evidence>
<dbReference type="Proteomes" id="UP001216907">
    <property type="component" value="Unassembled WGS sequence"/>
</dbReference>
<feature type="domain" description="HTH hxlR-type" evidence="4">
    <location>
        <begin position="6"/>
        <end position="104"/>
    </location>
</feature>
<dbReference type="InterPro" id="IPR036388">
    <property type="entry name" value="WH-like_DNA-bd_sf"/>
</dbReference>
<dbReference type="PANTHER" id="PTHR33204:SF29">
    <property type="entry name" value="TRANSCRIPTIONAL REGULATOR"/>
    <property type="match status" value="1"/>
</dbReference>